<dbReference type="InterPro" id="IPR032466">
    <property type="entry name" value="Metal_Hydrolase"/>
</dbReference>
<dbReference type="PANTHER" id="PTHR11409">
    <property type="entry name" value="ADENOSINE DEAMINASE"/>
    <property type="match status" value="1"/>
</dbReference>
<reference evidence="1 2" key="1">
    <citation type="journal article" date="2021" name="Elife">
        <title>Chloroplast acquisition without the gene transfer in kleptoplastic sea slugs, Plakobranchus ocellatus.</title>
        <authorList>
            <person name="Maeda T."/>
            <person name="Takahashi S."/>
            <person name="Yoshida T."/>
            <person name="Shimamura S."/>
            <person name="Takaki Y."/>
            <person name="Nagai Y."/>
            <person name="Toyoda A."/>
            <person name="Suzuki Y."/>
            <person name="Arimoto A."/>
            <person name="Ishii H."/>
            <person name="Satoh N."/>
            <person name="Nishiyama T."/>
            <person name="Hasebe M."/>
            <person name="Maruyama T."/>
            <person name="Minagawa J."/>
            <person name="Obokata J."/>
            <person name="Shigenobu S."/>
        </authorList>
    </citation>
    <scope>NUCLEOTIDE SEQUENCE [LARGE SCALE GENOMIC DNA]</scope>
</reference>
<dbReference type="GO" id="GO:0005615">
    <property type="term" value="C:extracellular space"/>
    <property type="evidence" value="ECO:0007669"/>
    <property type="project" value="TreeGrafter"/>
</dbReference>
<dbReference type="GO" id="GO:0046103">
    <property type="term" value="P:inosine biosynthetic process"/>
    <property type="evidence" value="ECO:0007669"/>
    <property type="project" value="TreeGrafter"/>
</dbReference>
<organism evidence="1 2">
    <name type="scientific">Elysia marginata</name>
    <dbReference type="NCBI Taxonomy" id="1093978"/>
    <lineage>
        <taxon>Eukaryota</taxon>
        <taxon>Metazoa</taxon>
        <taxon>Spiralia</taxon>
        <taxon>Lophotrochozoa</taxon>
        <taxon>Mollusca</taxon>
        <taxon>Gastropoda</taxon>
        <taxon>Heterobranchia</taxon>
        <taxon>Euthyneura</taxon>
        <taxon>Panpulmonata</taxon>
        <taxon>Sacoglossa</taxon>
        <taxon>Placobranchoidea</taxon>
        <taxon>Plakobranchidae</taxon>
        <taxon>Elysia</taxon>
    </lineage>
</organism>
<dbReference type="SUPFAM" id="SSF51556">
    <property type="entry name" value="Metallo-dependent hydrolases"/>
    <property type="match status" value="1"/>
</dbReference>
<evidence type="ECO:0000313" key="2">
    <source>
        <dbReference type="Proteomes" id="UP000762676"/>
    </source>
</evidence>
<dbReference type="Proteomes" id="UP000762676">
    <property type="component" value="Unassembled WGS sequence"/>
</dbReference>
<dbReference type="AlphaFoldDB" id="A0AAV4FBZ1"/>
<evidence type="ECO:0000313" key="1">
    <source>
        <dbReference type="EMBL" id="GFR69921.1"/>
    </source>
</evidence>
<dbReference type="EMBL" id="BMAT01000636">
    <property type="protein sequence ID" value="GFR69921.1"/>
    <property type="molecule type" value="Genomic_DNA"/>
</dbReference>
<keyword evidence="2" id="KW-1185">Reference proteome</keyword>
<dbReference type="InterPro" id="IPR006330">
    <property type="entry name" value="Ado/ade_deaminase"/>
</dbReference>
<dbReference type="PANTHER" id="PTHR11409:SF39">
    <property type="entry name" value="ADENOSINE DEAMINASE 2"/>
    <property type="match status" value="1"/>
</dbReference>
<protein>
    <submittedName>
        <fullName evidence="1">Adenosine deaminase CECR1</fullName>
    </submittedName>
</protein>
<dbReference type="GO" id="GO:0006154">
    <property type="term" value="P:adenosine catabolic process"/>
    <property type="evidence" value="ECO:0007669"/>
    <property type="project" value="TreeGrafter"/>
</dbReference>
<gene>
    <name evidence="1" type="ORF">ElyMa_000313600</name>
</gene>
<sequence length="269" mass="30124">MPKGGNLHLHDASVVPIDWIIETLTYLPDLYTKERVGNAPRIFKFSKTPLDYSDGWQEVAQLRAQMGKTPSCCGGVASTPGNRSLDEIFLSELSLFTSDPYNTYKSANDIWSKFGDYFTTFNSLRSSLETAELCLKKAVEDFYADGIQYGEFREGFLYDANGTDLTENYMDLVKKVVTEFQATHPDFLGIKFILTGHRRLWTGHGPALDRLLTGFGQKAFKRIVSLSPTPFHMGTHHVKAKTNHRAVASPDGSRSESTVQDTCHVKLVL</sequence>
<comment type="caution">
    <text evidence="1">The sequence shown here is derived from an EMBL/GenBank/DDBJ whole genome shotgun (WGS) entry which is preliminary data.</text>
</comment>
<accession>A0AAV4FBZ1</accession>
<dbReference type="GO" id="GO:0004000">
    <property type="term" value="F:adenosine deaminase activity"/>
    <property type="evidence" value="ECO:0007669"/>
    <property type="project" value="TreeGrafter"/>
</dbReference>
<dbReference type="Gene3D" id="3.20.20.140">
    <property type="entry name" value="Metal-dependent hydrolases"/>
    <property type="match status" value="1"/>
</dbReference>
<proteinExistence type="predicted"/>
<name>A0AAV4FBZ1_9GAST</name>